<evidence type="ECO:0000313" key="2">
    <source>
        <dbReference type="Proteomes" id="UP000772434"/>
    </source>
</evidence>
<dbReference type="EMBL" id="JADNRY010000405">
    <property type="protein sequence ID" value="KAF9056949.1"/>
    <property type="molecule type" value="Genomic_DNA"/>
</dbReference>
<comment type="caution">
    <text evidence="1">The sequence shown here is derived from an EMBL/GenBank/DDBJ whole genome shotgun (WGS) entry which is preliminary data.</text>
</comment>
<feature type="non-terminal residue" evidence="1">
    <location>
        <position position="76"/>
    </location>
</feature>
<name>A0A9P5P9W1_9AGAR</name>
<reference evidence="1" key="1">
    <citation type="submission" date="2020-11" db="EMBL/GenBank/DDBJ databases">
        <authorList>
            <consortium name="DOE Joint Genome Institute"/>
            <person name="Ahrendt S."/>
            <person name="Riley R."/>
            <person name="Andreopoulos W."/>
            <person name="Labutti K."/>
            <person name="Pangilinan J."/>
            <person name="Ruiz-Duenas F.J."/>
            <person name="Barrasa J.M."/>
            <person name="Sanchez-Garcia M."/>
            <person name="Camarero S."/>
            <person name="Miyauchi S."/>
            <person name="Serrano A."/>
            <person name="Linde D."/>
            <person name="Babiker R."/>
            <person name="Drula E."/>
            <person name="Ayuso-Fernandez I."/>
            <person name="Pacheco R."/>
            <person name="Padilla G."/>
            <person name="Ferreira P."/>
            <person name="Barriuso J."/>
            <person name="Kellner H."/>
            <person name="Castanera R."/>
            <person name="Alfaro M."/>
            <person name="Ramirez L."/>
            <person name="Pisabarro A.G."/>
            <person name="Kuo A."/>
            <person name="Tritt A."/>
            <person name="Lipzen A."/>
            <person name="He G."/>
            <person name="Yan M."/>
            <person name="Ng V."/>
            <person name="Cullen D."/>
            <person name="Martin F."/>
            <person name="Rosso M.-N."/>
            <person name="Henrissat B."/>
            <person name="Hibbett D."/>
            <person name="Martinez A.T."/>
            <person name="Grigoriev I.V."/>
        </authorList>
    </citation>
    <scope>NUCLEOTIDE SEQUENCE</scope>
    <source>
        <strain evidence="1">AH 40177</strain>
    </source>
</reference>
<dbReference type="OrthoDB" id="5588846at2759"/>
<sequence length="76" mass="8468">MFILNIKKACFLTLLPIIPQLDDYSCVIRTNIAFKPIRLGCGHLFCVRRSTGDCPMCRAQTVGSKALLVVLLTIGW</sequence>
<organism evidence="1 2">
    <name type="scientific">Rhodocollybia butyracea</name>
    <dbReference type="NCBI Taxonomy" id="206335"/>
    <lineage>
        <taxon>Eukaryota</taxon>
        <taxon>Fungi</taxon>
        <taxon>Dikarya</taxon>
        <taxon>Basidiomycota</taxon>
        <taxon>Agaricomycotina</taxon>
        <taxon>Agaricomycetes</taxon>
        <taxon>Agaricomycetidae</taxon>
        <taxon>Agaricales</taxon>
        <taxon>Marasmiineae</taxon>
        <taxon>Omphalotaceae</taxon>
        <taxon>Rhodocollybia</taxon>
    </lineage>
</organism>
<protein>
    <submittedName>
        <fullName evidence="1">Uncharacterized protein</fullName>
    </submittedName>
</protein>
<gene>
    <name evidence="1" type="ORF">BDP27DRAFT_1344261</name>
</gene>
<accession>A0A9P5P9W1</accession>
<dbReference type="InterPro" id="IPR013083">
    <property type="entry name" value="Znf_RING/FYVE/PHD"/>
</dbReference>
<dbReference type="Proteomes" id="UP000772434">
    <property type="component" value="Unassembled WGS sequence"/>
</dbReference>
<dbReference type="Gene3D" id="3.30.40.10">
    <property type="entry name" value="Zinc/RING finger domain, C3HC4 (zinc finger)"/>
    <property type="match status" value="1"/>
</dbReference>
<evidence type="ECO:0000313" key="1">
    <source>
        <dbReference type="EMBL" id="KAF9056949.1"/>
    </source>
</evidence>
<keyword evidence="2" id="KW-1185">Reference proteome</keyword>
<dbReference type="SUPFAM" id="SSF57850">
    <property type="entry name" value="RING/U-box"/>
    <property type="match status" value="1"/>
</dbReference>
<dbReference type="AlphaFoldDB" id="A0A9P5P9W1"/>
<proteinExistence type="predicted"/>